<dbReference type="RefSeq" id="WP_093032743.1">
    <property type="nucleotide sequence ID" value="NZ_FMZV01000009.1"/>
</dbReference>
<evidence type="ECO:0000313" key="3">
    <source>
        <dbReference type="EMBL" id="SDD69318.1"/>
    </source>
</evidence>
<organism evidence="3 4">
    <name type="scientific">Ruegeria marina</name>
    <dbReference type="NCBI Taxonomy" id="639004"/>
    <lineage>
        <taxon>Bacteria</taxon>
        <taxon>Pseudomonadati</taxon>
        <taxon>Pseudomonadota</taxon>
        <taxon>Alphaproteobacteria</taxon>
        <taxon>Rhodobacterales</taxon>
        <taxon>Roseobacteraceae</taxon>
        <taxon>Ruegeria</taxon>
    </lineage>
</organism>
<evidence type="ECO:0000256" key="1">
    <source>
        <dbReference type="ARBA" id="ARBA00006056"/>
    </source>
</evidence>
<dbReference type="InterPro" id="IPR003767">
    <property type="entry name" value="Malate/L-lactate_DH-like"/>
</dbReference>
<dbReference type="InterPro" id="IPR043143">
    <property type="entry name" value="Mal/L-sulf/L-lact_DH-like_NADP"/>
</dbReference>
<proteinExistence type="inferred from homology"/>
<comment type="similarity">
    <text evidence="1">Belongs to the LDH2/MDH2 oxidoreductase family.</text>
</comment>
<accession>A0A1G6WTV2</accession>
<dbReference type="STRING" id="639004.SAMN04488239_109164"/>
<dbReference type="Pfam" id="PF02615">
    <property type="entry name" value="Ldh_2"/>
    <property type="match status" value="1"/>
</dbReference>
<dbReference type="SUPFAM" id="SSF89733">
    <property type="entry name" value="L-sulfolactate dehydrogenase-like"/>
    <property type="match status" value="1"/>
</dbReference>
<dbReference type="Gene3D" id="1.10.1530.10">
    <property type="match status" value="1"/>
</dbReference>
<dbReference type="InterPro" id="IPR036111">
    <property type="entry name" value="Mal/L-sulfo/L-lacto_DH-like_sf"/>
</dbReference>
<sequence length="335" mass="34425">MRRKLSLDEVEELARLALTSAGASMAAAASVARSTRLAERDGIRSHGLLYVPIYAEHLECGKVAKDAAPAVSETRPGAVRVDAANGFAHAAIDAGWQAFTNAARRCGIAAMSVHNSYNCGVLGHHAERIAEAGLVGLCFTHAPASIAPTGGKQPVIGTNPFSVAVPDGDGGALLVIDQSASVVAKSEILLRSRQGEPIEPGWALDAEGNETTDAVAALAGSMLPAGGYKGFGVGLLAEILAAALSGANLSTEASPFSGTKGGPPGTGQFFVAIDPQAFGGDAFAASMTRLCASITAQDGARLPGRRRADNRRRIEEEGVGVDDALFERIEALTRK</sequence>
<dbReference type="Gene3D" id="3.30.1370.60">
    <property type="entry name" value="Hypothetical oxidoreductase yiak, domain 2"/>
    <property type="match status" value="1"/>
</dbReference>
<dbReference type="Proteomes" id="UP000199628">
    <property type="component" value="Unassembled WGS sequence"/>
</dbReference>
<dbReference type="GO" id="GO:0016491">
    <property type="term" value="F:oxidoreductase activity"/>
    <property type="evidence" value="ECO:0007669"/>
    <property type="project" value="UniProtKB-KW"/>
</dbReference>
<dbReference type="EMBL" id="FMZV01000009">
    <property type="protein sequence ID" value="SDD69318.1"/>
    <property type="molecule type" value="Genomic_DNA"/>
</dbReference>
<evidence type="ECO:0000256" key="2">
    <source>
        <dbReference type="ARBA" id="ARBA00023002"/>
    </source>
</evidence>
<dbReference type="PANTHER" id="PTHR11091:SF0">
    <property type="entry name" value="MALATE DEHYDROGENASE"/>
    <property type="match status" value="1"/>
</dbReference>
<gene>
    <name evidence="3" type="ORF">SAMN04488239_109164</name>
</gene>
<protein>
    <submittedName>
        <fullName evidence="3">(2R)-3-sulfolactate dehydrogenase (NADP+)</fullName>
    </submittedName>
</protein>
<dbReference type="AlphaFoldDB" id="A0A1G6WTV2"/>
<keyword evidence="2" id="KW-0560">Oxidoreductase</keyword>
<dbReference type="OrthoDB" id="9811519at2"/>
<evidence type="ECO:0000313" key="4">
    <source>
        <dbReference type="Proteomes" id="UP000199628"/>
    </source>
</evidence>
<dbReference type="PANTHER" id="PTHR11091">
    <property type="entry name" value="OXIDOREDUCTASE-RELATED"/>
    <property type="match status" value="1"/>
</dbReference>
<keyword evidence="4" id="KW-1185">Reference proteome</keyword>
<dbReference type="InterPro" id="IPR043144">
    <property type="entry name" value="Mal/L-sulf/L-lact_DH-like_ah"/>
</dbReference>
<reference evidence="4" key="1">
    <citation type="submission" date="2016-10" db="EMBL/GenBank/DDBJ databases">
        <authorList>
            <person name="Varghese N."/>
            <person name="Submissions S."/>
        </authorList>
    </citation>
    <scope>NUCLEOTIDE SEQUENCE [LARGE SCALE GENOMIC DNA]</scope>
    <source>
        <strain evidence="4">CGMCC 1.9108</strain>
    </source>
</reference>
<name>A0A1G6WTV2_9RHOB</name>